<dbReference type="Proteomes" id="UP000761534">
    <property type="component" value="Unassembled WGS sequence"/>
</dbReference>
<dbReference type="SUPFAM" id="SSF53597">
    <property type="entry name" value="Dihydrofolate reductase-like"/>
    <property type="match status" value="1"/>
</dbReference>
<evidence type="ECO:0000256" key="1">
    <source>
        <dbReference type="ARBA" id="ARBA00003555"/>
    </source>
</evidence>
<evidence type="ECO:0000256" key="5">
    <source>
        <dbReference type="ARBA" id="ARBA00015035"/>
    </source>
</evidence>
<evidence type="ECO:0000256" key="3">
    <source>
        <dbReference type="ARBA" id="ARBA00009723"/>
    </source>
</evidence>
<dbReference type="InterPro" id="IPR002734">
    <property type="entry name" value="RibDG_C"/>
</dbReference>
<reference evidence="14" key="1">
    <citation type="journal article" date="2019" name="G3 (Bethesda)">
        <title>Genome Assemblies of Two Rare Opportunistic Yeast Pathogens: Diutina rugosa (syn. Candida rugosa) and Trichomonascus ciferrii (syn. Candida ciferrii).</title>
        <authorList>
            <person name="Mixao V."/>
            <person name="Saus E."/>
            <person name="Hansen A.P."/>
            <person name="Lass-Florl C."/>
            <person name="Gabaldon T."/>
        </authorList>
    </citation>
    <scope>NUCLEOTIDE SEQUENCE</scope>
    <source>
        <strain evidence="14">CBS 4856</strain>
    </source>
</reference>
<evidence type="ECO:0000313" key="15">
    <source>
        <dbReference type="Proteomes" id="UP000761534"/>
    </source>
</evidence>
<name>A0A642V1A9_9ASCO</name>
<evidence type="ECO:0000259" key="13">
    <source>
        <dbReference type="Pfam" id="PF01872"/>
    </source>
</evidence>
<comment type="pathway">
    <text evidence="2">Cofactor biosynthesis; riboflavin biosynthesis.</text>
</comment>
<evidence type="ECO:0000256" key="9">
    <source>
        <dbReference type="ARBA" id="ARBA00030073"/>
    </source>
</evidence>
<evidence type="ECO:0000313" key="14">
    <source>
        <dbReference type="EMBL" id="KAA8909932.1"/>
    </source>
</evidence>
<gene>
    <name evidence="14" type="ORF">TRICI_004317</name>
</gene>
<dbReference type="GO" id="GO:0008703">
    <property type="term" value="F:5-amino-6-(5-phosphoribosylamino)uracil reductase activity"/>
    <property type="evidence" value="ECO:0007669"/>
    <property type="project" value="InterPro"/>
</dbReference>
<organism evidence="14 15">
    <name type="scientific">Trichomonascus ciferrii</name>
    <dbReference type="NCBI Taxonomy" id="44093"/>
    <lineage>
        <taxon>Eukaryota</taxon>
        <taxon>Fungi</taxon>
        <taxon>Dikarya</taxon>
        <taxon>Ascomycota</taxon>
        <taxon>Saccharomycotina</taxon>
        <taxon>Dipodascomycetes</taxon>
        <taxon>Dipodascales</taxon>
        <taxon>Trichomonascaceae</taxon>
        <taxon>Trichomonascus</taxon>
        <taxon>Trichomonascus ciferrii complex</taxon>
    </lineage>
</organism>
<proteinExistence type="inferred from homology"/>
<keyword evidence="15" id="KW-1185">Reference proteome</keyword>
<comment type="catalytic activity">
    <reaction evidence="12">
        <text>2,5-diamino-6-(1-D-ribitylamino)pyrimidin-4(3H)-one 5'-phosphate + NADP(+) = 2,5-diamino-6-(1-D-ribosylamino)pyrimidin-4(3H)-one 5'-phosphate + NADPH + H(+)</text>
        <dbReference type="Rhea" id="RHEA:27278"/>
        <dbReference type="ChEBI" id="CHEBI:15378"/>
        <dbReference type="ChEBI" id="CHEBI:57783"/>
        <dbReference type="ChEBI" id="CHEBI:58349"/>
        <dbReference type="ChEBI" id="CHEBI:58890"/>
        <dbReference type="ChEBI" id="CHEBI:59545"/>
        <dbReference type="EC" id="1.1.1.302"/>
    </reaction>
</comment>
<feature type="domain" description="Bacterial bifunctional deaminase-reductase C-terminal" evidence="13">
    <location>
        <begin position="30"/>
        <end position="238"/>
    </location>
</feature>
<comment type="similarity">
    <text evidence="3">Belongs to the HTP reductase family.</text>
</comment>
<evidence type="ECO:0000256" key="6">
    <source>
        <dbReference type="ARBA" id="ARBA00022619"/>
    </source>
</evidence>
<comment type="function">
    <text evidence="1">Catalyzes an early step in riboflavin biosynthesis, the NADPH-dependent reduction of the ribose side chain of 2,5-diamino-6-ribosylamino-4(3H)-pyrimidinone 5'-phosphate, yielding 2,5-diamino-6-ribitylamino-4(3H)-pyrimidinone 5'-phosphate.</text>
</comment>
<evidence type="ECO:0000256" key="12">
    <source>
        <dbReference type="ARBA" id="ARBA00049020"/>
    </source>
</evidence>
<evidence type="ECO:0000256" key="2">
    <source>
        <dbReference type="ARBA" id="ARBA00005104"/>
    </source>
</evidence>
<comment type="caution">
    <text evidence="14">The sequence shown here is derived from an EMBL/GenBank/DDBJ whole genome shotgun (WGS) entry which is preliminary data.</text>
</comment>
<protein>
    <recommendedName>
        <fullName evidence="5">2,5-diamino-6-ribosylamino-4(3H)-pyrimidinone 5'-phosphate reductase</fullName>
        <ecNumber evidence="4">1.1.1.302</ecNumber>
    </recommendedName>
    <alternativeName>
        <fullName evidence="10">2,5-diamino-6-(5-phospho-D-ribosylamino)pyrimidin-4(3H)-one reductase</fullName>
    </alternativeName>
    <alternativeName>
        <fullName evidence="9">2,5-diamino-6-ribitylamino-4(3H)-pyrimidinone 5'-phosphate synthase</fullName>
    </alternativeName>
</protein>
<dbReference type="GO" id="GO:0009231">
    <property type="term" value="P:riboflavin biosynthetic process"/>
    <property type="evidence" value="ECO:0007669"/>
    <property type="project" value="UniProtKB-KW"/>
</dbReference>
<dbReference type="EC" id="1.1.1.302" evidence="4"/>
<keyword evidence="6" id="KW-0686">Riboflavin biosynthesis</keyword>
<dbReference type="VEuPathDB" id="FungiDB:TRICI_004317"/>
<dbReference type="OrthoDB" id="5432at2759"/>
<evidence type="ECO:0000256" key="8">
    <source>
        <dbReference type="ARBA" id="ARBA00023002"/>
    </source>
</evidence>
<dbReference type="Pfam" id="PF01872">
    <property type="entry name" value="RibD_C"/>
    <property type="match status" value="1"/>
</dbReference>
<accession>A0A642V1A9</accession>
<dbReference type="PANTHER" id="PTHR38011">
    <property type="entry name" value="DIHYDROFOLATE REDUCTASE FAMILY PROTEIN (AFU_ORTHOLOGUE AFUA_8G06820)"/>
    <property type="match status" value="1"/>
</dbReference>
<dbReference type="InterPro" id="IPR024072">
    <property type="entry name" value="DHFR-like_dom_sf"/>
</dbReference>
<evidence type="ECO:0000256" key="10">
    <source>
        <dbReference type="ARBA" id="ARBA00031630"/>
    </source>
</evidence>
<comment type="catalytic activity">
    <reaction evidence="11">
        <text>2,5-diamino-6-(1-D-ribitylamino)pyrimidin-4(3H)-one 5'-phosphate + NAD(+) = 2,5-diamino-6-(1-D-ribosylamino)pyrimidin-4(3H)-one 5'-phosphate + NADH + H(+)</text>
        <dbReference type="Rhea" id="RHEA:27274"/>
        <dbReference type="ChEBI" id="CHEBI:15378"/>
        <dbReference type="ChEBI" id="CHEBI:57540"/>
        <dbReference type="ChEBI" id="CHEBI:57945"/>
        <dbReference type="ChEBI" id="CHEBI:58890"/>
        <dbReference type="ChEBI" id="CHEBI:59545"/>
        <dbReference type="EC" id="1.1.1.302"/>
    </reaction>
</comment>
<dbReference type="Gene3D" id="3.40.430.10">
    <property type="entry name" value="Dihydrofolate Reductase, subunit A"/>
    <property type="match status" value="1"/>
</dbReference>
<dbReference type="PANTHER" id="PTHR38011:SF7">
    <property type="entry name" value="2,5-DIAMINO-6-RIBOSYLAMINO-4(3H)-PYRIMIDINONE 5'-PHOSPHATE REDUCTASE"/>
    <property type="match status" value="1"/>
</dbReference>
<dbReference type="EMBL" id="SWFS01000330">
    <property type="protein sequence ID" value="KAA8909932.1"/>
    <property type="molecule type" value="Genomic_DNA"/>
</dbReference>
<evidence type="ECO:0000256" key="7">
    <source>
        <dbReference type="ARBA" id="ARBA00022857"/>
    </source>
</evidence>
<dbReference type="InterPro" id="IPR050765">
    <property type="entry name" value="Riboflavin_Biosynth_HTPR"/>
</dbReference>
<sequence>MATTEDDRVEEALGDILREYLPRKLEERLPFVTLTYASSLDSRISSGPGVRTAISHVQTKAMTQYLRLHHDGILIGVNTANADDPGLNCKYPVPYSREQSPTPLVVDPHCRWTLSPDAKIIQLARRREGKAPWALVRAGNSYRNGQETILREVGGRVVELDDFAWRAVFTRLKSLGLDSIMVEGGAHVINSLLQEAALVNSLIVTVGSTYLGQNGVQVSPPAPASLTNVKWWTGIRDAVVCATISS</sequence>
<keyword evidence="8" id="KW-0560">Oxidoreductase</keyword>
<evidence type="ECO:0000256" key="11">
    <source>
        <dbReference type="ARBA" id="ARBA00047550"/>
    </source>
</evidence>
<keyword evidence="7" id="KW-0521">NADP</keyword>
<evidence type="ECO:0000256" key="4">
    <source>
        <dbReference type="ARBA" id="ARBA00012851"/>
    </source>
</evidence>
<dbReference type="AlphaFoldDB" id="A0A642V1A9"/>